<keyword evidence="3" id="KW-0223">Dioxygenase</keyword>
<dbReference type="SUPFAM" id="SSF51197">
    <property type="entry name" value="Clavaminate synthase-like"/>
    <property type="match status" value="1"/>
</dbReference>
<protein>
    <recommendedName>
        <fullName evidence="6">TauD/TfdA-like domain-containing protein</fullName>
    </recommendedName>
</protein>
<proteinExistence type="inferred from homology"/>
<dbReference type="AlphaFoldDB" id="A0AAE0GDZ5"/>
<evidence type="ECO:0000256" key="3">
    <source>
        <dbReference type="ARBA" id="ARBA00022964"/>
    </source>
</evidence>
<dbReference type="GO" id="GO:0006790">
    <property type="term" value="P:sulfur compound metabolic process"/>
    <property type="evidence" value="ECO:0007669"/>
    <property type="project" value="TreeGrafter"/>
</dbReference>
<dbReference type="Gene3D" id="3.60.130.10">
    <property type="entry name" value="Clavaminate synthase-like"/>
    <property type="match status" value="1"/>
</dbReference>
<name>A0AAE0GDZ5_9CHLO</name>
<evidence type="ECO:0000256" key="2">
    <source>
        <dbReference type="ARBA" id="ARBA00022723"/>
    </source>
</evidence>
<dbReference type="InterPro" id="IPR042098">
    <property type="entry name" value="TauD-like_sf"/>
</dbReference>
<reference evidence="7 8" key="1">
    <citation type="journal article" date="2015" name="Genome Biol. Evol.">
        <title>Comparative Genomics of a Bacterivorous Green Alga Reveals Evolutionary Causalities and Consequences of Phago-Mixotrophic Mode of Nutrition.</title>
        <authorList>
            <person name="Burns J.A."/>
            <person name="Paasch A."/>
            <person name="Narechania A."/>
            <person name="Kim E."/>
        </authorList>
    </citation>
    <scope>NUCLEOTIDE SEQUENCE [LARGE SCALE GENOMIC DNA]</scope>
    <source>
        <strain evidence="7 8">PLY_AMNH</strain>
    </source>
</reference>
<dbReference type="InterPro" id="IPR051323">
    <property type="entry name" value="AtsK-like"/>
</dbReference>
<keyword evidence="4" id="KW-0560">Oxidoreductase</keyword>
<comment type="caution">
    <text evidence="7">The sequence shown here is derived from an EMBL/GenBank/DDBJ whole genome shotgun (WGS) entry which is preliminary data.</text>
</comment>
<dbReference type="GO" id="GO:0016706">
    <property type="term" value="F:2-oxoglutarate-dependent dioxygenase activity"/>
    <property type="evidence" value="ECO:0007669"/>
    <property type="project" value="TreeGrafter"/>
</dbReference>
<evidence type="ECO:0000256" key="5">
    <source>
        <dbReference type="ARBA" id="ARBA00023004"/>
    </source>
</evidence>
<sequence length="342" mass="38270">MAMIRVLQLVRLSLRANTGNSWLVSGQISGGLTRFNIATRCSTFYSTSSTLEIDTLKVKKLTPHIGAELMGFNLSKPLTQVHLDSLYQALMDHQVIFLRDQELTPEAHLSLAKSFGEPEPPHPLYDKIESCPQVTVIATGPENPPDADTWHTDVTWKAEPAFASVLHSRIIPPVGGDTLWASMTAAYDALPQGIKADIADLRAVHDMSDFRNNFTVGEPDGAATKLNAAHMSMGSAIHPLVKHHPHTKKPYLYCNPGFTVHVVGLSSIASRRLLAYLFDHMNQPEFQVRFKWTENTVAVWDNRCTMHYAIADYLPHERKIHRVTIINDRRARDIPPNIKDGR</sequence>
<gene>
    <name evidence="7" type="ORF">CYMTET_15448</name>
</gene>
<dbReference type="EMBL" id="LGRX02006539">
    <property type="protein sequence ID" value="KAK3276475.1"/>
    <property type="molecule type" value="Genomic_DNA"/>
</dbReference>
<dbReference type="PANTHER" id="PTHR30468">
    <property type="entry name" value="ALPHA-KETOGLUTARATE-DEPENDENT SULFONATE DIOXYGENASE"/>
    <property type="match status" value="1"/>
</dbReference>
<keyword evidence="2" id="KW-0479">Metal-binding</keyword>
<keyword evidence="8" id="KW-1185">Reference proteome</keyword>
<comment type="similarity">
    <text evidence="1">Belongs to the TfdA dioxygenase family.</text>
</comment>
<dbReference type="Proteomes" id="UP001190700">
    <property type="component" value="Unassembled WGS sequence"/>
</dbReference>
<evidence type="ECO:0000313" key="8">
    <source>
        <dbReference type="Proteomes" id="UP001190700"/>
    </source>
</evidence>
<evidence type="ECO:0000313" key="7">
    <source>
        <dbReference type="EMBL" id="KAK3276475.1"/>
    </source>
</evidence>
<keyword evidence="5" id="KW-0408">Iron</keyword>
<dbReference type="GO" id="GO:0005737">
    <property type="term" value="C:cytoplasm"/>
    <property type="evidence" value="ECO:0007669"/>
    <property type="project" value="TreeGrafter"/>
</dbReference>
<dbReference type="Pfam" id="PF02668">
    <property type="entry name" value="TauD"/>
    <property type="match status" value="1"/>
</dbReference>
<dbReference type="GO" id="GO:0046872">
    <property type="term" value="F:metal ion binding"/>
    <property type="evidence" value="ECO:0007669"/>
    <property type="project" value="UniProtKB-KW"/>
</dbReference>
<evidence type="ECO:0000259" key="6">
    <source>
        <dbReference type="Pfam" id="PF02668"/>
    </source>
</evidence>
<feature type="domain" description="TauD/TfdA-like" evidence="6">
    <location>
        <begin position="58"/>
        <end position="324"/>
    </location>
</feature>
<dbReference type="PANTHER" id="PTHR30468:SF1">
    <property type="entry name" value="ALPHA-KETOGLUTARATE-DEPENDENT SULFONATE DIOXYGENASE"/>
    <property type="match status" value="1"/>
</dbReference>
<dbReference type="InterPro" id="IPR003819">
    <property type="entry name" value="TauD/TfdA-like"/>
</dbReference>
<accession>A0AAE0GDZ5</accession>
<evidence type="ECO:0000256" key="1">
    <source>
        <dbReference type="ARBA" id="ARBA00005896"/>
    </source>
</evidence>
<organism evidence="7 8">
    <name type="scientific">Cymbomonas tetramitiformis</name>
    <dbReference type="NCBI Taxonomy" id="36881"/>
    <lineage>
        <taxon>Eukaryota</taxon>
        <taxon>Viridiplantae</taxon>
        <taxon>Chlorophyta</taxon>
        <taxon>Pyramimonadophyceae</taxon>
        <taxon>Pyramimonadales</taxon>
        <taxon>Pyramimonadaceae</taxon>
        <taxon>Cymbomonas</taxon>
    </lineage>
</organism>
<evidence type="ECO:0000256" key="4">
    <source>
        <dbReference type="ARBA" id="ARBA00023002"/>
    </source>
</evidence>